<dbReference type="AlphaFoldDB" id="A0ABC8ZF29"/>
<dbReference type="Proteomes" id="UP001497457">
    <property type="component" value="Chromosome 18b"/>
</dbReference>
<proteinExistence type="predicted"/>
<reference evidence="4" key="1">
    <citation type="submission" date="2024-06" db="EMBL/GenBank/DDBJ databases">
        <authorList>
            <person name="Ryan C."/>
        </authorList>
    </citation>
    <scope>NUCLEOTIDE SEQUENCE [LARGE SCALE GENOMIC DNA]</scope>
</reference>
<dbReference type="PANTHER" id="PTHR33120">
    <property type="entry name" value="EXPRESSED PROTEIN-RELATED"/>
    <property type="match status" value="1"/>
</dbReference>
<evidence type="ECO:0000259" key="2">
    <source>
        <dbReference type="Pfam" id="PF20235"/>
    </source>
</evidence>
<evidence type="ECO:0000256" key="1">
    <source>
        <dbReference type="SAM" id="MobiDB-lite"/>
    </source>
</evidence>
<accession>A0ABC8ZF29</accession>
<feature type="region of interest" description="Disordered" evidence="1">
    <location>
        <begin position="537"/>
        <end position="560"/>
    </location>
</feature>
<feature type="domain" description="PIR2-like helical" evidence="2">
    <location>
        <begin position="331"/>
        <end position="447"/>
    </location>
</feature>
<dbReference type="Pfam" id="PF20235">
    <property type="entry name" value="PIR2-like_helical"/>
    <property type="match status" value="2"/>
</dbReference>
<reference evidence="3 4" key="2">
    <citation type="submission" date="2024-10" db="EMBL/GenBank/DDBJ databases">
        <authorList>
            <person name="Ryan C."/>
        </authorList>
    </citation>
    <scope>NUCLEOTIDE SEQUENCE [LARGE SCALE GENOMIC DNA]</scope>
</reference>
<gene>
    <name evidence="3" type="ORF">URODEC1_LOCUS43566</name>
</gene>
<dbReference type="EMBL" id="OZ075128">
    <property type="protein sequence ID" value="CAL4959177.1"/>
    <property type="molecule type" value="Genomic_DNA"/>
</dbReference>
<evidence type="ECO:0000313" key="4">
    <source>
        <dbReference type="Proteomes" id="UP001497457"/>
    </source>
</evidence>
<sequence length="611" mass="66576">MSGSLGRPGTGSFSCFHHGEKGKRPPLDDDIVHVSRRIAEWYAEAARRLPVGEIPGLAGRVAARGNCLGVADPVSNIILNAVALLRRRGRGERETRLPPPPLLPESVLVAFMTAYFRYLGDAQARRYLHLASHDLALAVRLVRHDRLSPRHQRRPLLPDGGRLKRALRAAAADARHPEPDLLAGLMTAKYPVALLAGVLAKLRRTTEPLTADRQWPPYPPPAGVEFRCRPESNGVVCTRAGDGTLQVVTCVGEEEEDMVATITITSARNQQQQLRSYISGITFDDSADMETKLAGCLQKTAAAAPASAVAVDYDASPCTHIVSLKLCLLDAIYALYIRALAVMPRGAPSGRRLLRALLAAGHCYGPMDPVSNIILSSAWYAAAAFPHAPDDADGFLDTEPMSRMGLRSLDGLVAMLCDTGTGCCRSEHEALEYLNTWDCDLSRSSRLVVPTTAFAAAAEAAKHPHHAAFGSFLMSLASQEHKLSRMRCLLTAGGGNGISGANWDELNAILVQESEPVRSSGTSAVPVPAFRPLAFHIGTNTTPRSRNRQRGSKEDKPKPAYEDKLTFLRAHLNKLLHKYCFQHPWVRALSPHVLCDPVRIWILDTSKVYHK</sequence>
<dbReference type="PANTHER" id="PTHR33120:SF42">
    <property type="entry name" value="OS12G0105000 PROTEIN"/>
    <property type="match status" value="1"/>
</dbReference>
<feature type="compositionally biased region" description="Basic and acidic residues" evidence="1">
    <location>
        <begin position="551"/>
        <end position="560"/>
    </location>
</feature>
<protein>
    <recommendedName>
        <fullName evidence="2">PIR2-like helical domain-containing protein</fullName>
    </recommendedName>
</protein>
<evidence type="ECO:0000313" key="3">
    <source>
        <dbReference type="EMBL" id="CAL4959177.1"/>
    </source>
</evidence>
<organism evidence="3 4">
    <name type="scientific">Urochloa decumbens</name>
    <dbReference type="NCBI Taxonomy" id="240449"/>
    <lineage>
        <taxon>Eukaryota</taxon>
        <taxon>Viridiplantae</taxon>
        <taxon>Streptophyta</taxon>
        <taxon>Embryophyta</taxon>
        <taxon>Tracheophyta</taxon>
        <taxon>Spermatophyta</taxon>
        <taxon>Magnoliopsida</taxon>
        <taxon>Liliopsida</taxon>
        <taxon>Poales</taxon>
        <taxon>Poaceae</taxon>
        <taxon>PACMAD clade</taxon>
        <taxon>Panicoideae</taxon>
        <taxon>Panicodae</taxon>
        <taxon>Paniceae</taxon>
        <taxon>Melinidinae</taxon>
        <taxon>Urochloa</taxon>
    </lineage>
</organism>
<dbReference type="InterPro" id="IPR046527">
    <property type="entry name" value="PIR2-like_helical"/>
</dbReference>
<feature type="region of interest" description="Disordered" evidence="1">
    <location>
        <begin position="1"/>
        <end position="21"/>
    </location>
</feature>
<keyword evidence="4" id="KW-1185">Reference proteome</keyword>
<feature type="domain" description="PIR2-like helical" evidence="2">
    <location>
        <begin position="37"/>
        <end position="142"/>
    </location>
</feature>
<name>A0ABC8ZF29_9POAL</name>